<sequence>MELERQVQQHEEKLKQHDRELARLNDLSVVMQTSINENLVRVDESNKFLRDQNVEQMKQNNDIIHAVMKINEKTSDKNYEAKMFDRKNIWRALFAIGGFVGGFILAYFKIQF</sequence>
<comment type="caution">
    <text evidence="2">The sequence shown here is derived from an EMBL/GenBank/DDBJ whole genome shotgun (WGS) entry which is preliminary data.</text>
</comment>
<evidence type="ECO:0000256" key="1">
    <source>
        <dbReference type="SAM" id="Phobius"/>
    </source>
</evidence>
<evidence type="ECO:0000313" key="3">
    <source>
        <dbReference type="Proteomes" id="UP000218181"/>
    </source>
</evidence>
<reference evidence="2 3" key="1">
    <citation type="submission" date="2014-12" db="EMBL/GenBank/DDBJ databases">
        <title>Draft genome sequences of 10 type strains of Lactococcus.</title>
        <authorList>
            <person name="Sun Z."/>
            <person name="Zhong Z."/>
            <person name="Liu W."/>
            <person name="Zhang W."/>
            <person name="Zhang H."/>
        </authorList>
    </citation>
    <scope>NUCLEOTIDE SEQUENCE [LARGE SCALE GENOMIC DNA]</scope>
    <source>
        <strain evidence="2 3">JCM 16395</strain>
    </source>
</reference>
<name>A0A2A5RIB5_9LACT</name>
<dbReference type="AlphaFoldDB" id="A0A2A5RIB5"/>
<evidence type="ECO:0000313" key="2">
    <source>
        <dbReference type="EMBL" id="PCR98854.1"/>
    </source>
</evidence>
<keyword evidence="1" id="KW-0472">Membrane</keyword>
<gene>
    <name evidence="2" type="ORF">RT41_GL000638</name>
</gene>
<organism evidence="2 3">
    <name type="scientific">Lactococcus fujiensis JCM 16395</name>
    <dbReference type="NCBI Taxonomy" id="1291764"/>
    <lineage>
        <taxon>Bacteria</taxon>
        <taxon>Bacillati</taxon>
        <taxon>Bacillota</taxon>
        <taxon>Bacilli</taxon>
        <taxon>Lactobacillales</taxon>
        <taxon>Streptococcaceae</taxon>
        <taxon>Lactococcus</taxon>
    </lineage>
</organism>
<proteinExistence type="predicted"/>
<protein>
    <submittedName>
        <fullName evidence="2">Uncharacterized protein</fullName>
    </submittedName>
</protein>
<dbReference type="RefSeq" id="WP_054639829.1">
    <property type="nucleotide sequence ID" value="NZ_BBAL01000013.1"/>
</dbReference>
<dbReference type="OrthoDB" id="2989911at2"/>
<keyword evidence="1" id="KW-1133">Transmembrane helix</keyword>
<feature type="transmembrane region" description="Helical" evidence="1">
    <location>
        <begin position="89"/>
        <end position="108"/>
    </location>
</feature>
<accession>A0A2A5RIB5</accession>
<keyword evidence="1" id="KW-0812">Transmembrane</keyword>
<keyword evidence="3" id="KW-1185">Reference proteome</keyword>
<dbReference type="Proteomes" id="UP000218181">
    <property type="component" value="Unassembled WGS sequence"/>
</dbReference>
<dbReference type="EMBL" id="JXJU01000019">
    <property type="protein sequence ID" value="PCR98854.1"/>
    <property type="molecule type" value="Genomic_DNA"/>
</dbReference>
<dbReference type="STRING" id="1291764.GCA_001311235_02791"/>